<dbReference type="GO" id="GO:0140098">
    <property type="term" value="F:catalytic activity, acting on RNA"/>
    <property type="evidence" value="ECO:0007669"/>
    <property type="project" value="UniProtKB-ARBA"/>
</dbReference>
<dbReference type="GO" id="GO:0003723">
    <property type="term" value="F:RNA binding"/>
    <property type="evidence" value="ECO:0007669"/>
    <property type="project" value="InterPro"/>
</dbReference>
<dbReference type="Gene3D" id="3.30.2350.10">
    <property type="entry name" value="Pseudouridine synthase"/>
    <property type="match status" value="1"/>
</dbReference>
<dbReference type="InterPro" id="IPR006145">
    <property type="entry name" value="PsdUridine_synth_RsuA/RluA"/>
</dbReference>
<organism evidence="4 5">
    <name type="scientific">Candidatus Staskawiczbacteria bacterium RIFCSPLOWO2_12_FULL_37_15</name>
    <dbReference type="NCBI Taxonomy" id="1802218"/>
    <lineage>
        <taxon>Bacteria</taxon>
        <taxon>Candidatus Staskawicziibacteriota</taxon>
    </lineage>
</organism>
<dbReference type="SUPFAM" id="SSF55120">
    <property type="entry name" value="Pseudouridine synthase"/>
    <property type="match status" value="1"/>
</dbReference>
<evidence type="ECO:0000259" key="3">
    <source>
        <dbReference type="Pfam" id="PF00849"/>
    </source>
</evidence>
<keyword evidence="2" id="KW-0413">Isomerase</keyword>
<dbReference type="PANTHER" id="PTHR21600:SF83">
    <property type="entry name" value="PSEUDOURIDYLATE SYNTHASE RPUSD4, MITOCHONDRIAL"/>
    <property type="match status" value="1"/>
</dbReference>
<feature type="domain" description="Pseudouridine synthase RsuA/RluA-like" evidence="3">
    <location>
        <begin position="12"/>
        <end position="204"/>
    </location>
</feature>
<dbReference type="AlphaFoldDB" id="A0A1G2IKV0"/>
<reference evidence="4 5" key="1">
    <citation type="journal article" date="2016" name="Nat. Commun.">
        <title>Thousands of microbial genomes shed light on interconnected biogeochemical processes in an aquifer system.</title>
        <authorList>
            <person name="Anantharaman K."/>
            <person name="Brown C.T."/>
            <person name="Hug L.A."/>
            <person name="Sharon I."/>
            <person name="Castelle C.J."/>
            <person name="Probst A.J."/>
            <person name="Thomas B.C."/>
            <person name="Singh A."/>
            <person name="Wilkins M.J."/>
            <person name="Karaoz U."/>
            <person name="Brodie E.L."/>
            <person name="Williams K.H."/>
            <person name="Hubbard S.S."/>
            <person name="Banfield J.F."/>
        </authorList>
    </citation>
    <scope>NUCLEOTIDE SEQUENCE [LARGE SCALE GENOMIC DNA]</scope>
</reference>
<evidence type="ECO:0000313" key="5">
    <source>
        <dbReference type="Proteomes" id="UP000178632"/>
    </source>
</evidence>
<name>A0A1G2IKV0_9BACT</name>
<protein>
    <recommendedName>
        <fullName evidence="3">Pseudouridine synthase RsuA/RluA-like domain-containing protein</fullName>
    </recommendedName>
</protein>
<comment type="caution">
    <text evidence="4">The sequence shown here is derived from an EMBL/GenBank/DDBJ whole genome shotgun (WGS) entry which is preliminary data.</text>
</comment>
<dbReference type="InterPro" id="IPR050188">
    <property type="entry name" value="RluA_PseudoU_synthase"/>
</dbReference>
<proteinExistence type="inferred from homology"/>
<evidence type="ECO:0000256" key="2">
    <source>
        <dbReference type="ARBA" id="ARBA00023235"/>
    </source>
</evidence>
<dbReference type="InterPro" id="IPR020103">
    <property type="entry name" value="PsdUridine_synth_cat_dom_sf"/>
</dbReference>
<dbReference type="GO" id="GO:0009982">
    <property type="term" value="F:pseudouridine synthase activity"/>
    <property type="evidence" value="ECO:0007669"/>
    <property type="project" value="InterPro"/>
</dbReference>
<gene>
    <name evidence="4" type="ORF">A3G45_01530</name>
</gene>
<comment type="similarity">
    <text evidence="1">Belongs to the pseudouridine synthase RluA family.</text>
</comment>
<accession>A0A1G2IKV0</accession>
<dbReference type="Pfam" id="PF00849">
    <property type="entry name" value="PseudoU_synth_2"/>
    <property type="match status" value="1"/>
</dbReference>
<dbReference type="GO" id="GO:0006396">
    <property type="term" value="P:RNA processing"/>
    <property type="evidence" value="ECO:0007669"/>
    <property type="project" value="UniProtKB-ARBA"/>
</dbReference>
<dbReference type="CDD" id="cd02869">
    <property type="entry name" value="PseudoU_synth_RluA_like"/>
    <property type="match status" value="1"/>
</dbReference>
<evidence type="ECO:0000256" key="1">
    <source>
        <dbReference type="ARBA" id="ARBA00010876"/>
    </source>
</evidence>
<dbReference type="PANTHER" id="PTHR21600">
    <property type="entry name" value="MITOCHONDRIAL RNA PSEUDOURIDINE SYNTHASE"/>
    <property type="match status" value="1"/>
</dbReference>
<sequence>MSSVKVLYEDNHIIAVVKPAGVLTQGDRTGEVSLYDMVKDYIREKKGKPTLLKPGNALPREAYSGSEARSGVFLGLVHRLDKPVQGIVLFGKTSKGAARLSEQFRNHTIQKTYHAIVVGKMEQQKGEIKEKVNKISFFAEGFTNKTDEELLQEIKKATKTRTAELSWEVVETSKPFGAAQGEIFTLLKISPKTGRFHQIRIQMANMGHPILGDTKYGKQSCSPNHRTEWGDAKSIALAATAISFKAATEDKQINLEIPLPFELSTG</sequence>
<dbReference type="EMBL" id="MHPE01000054">
    <property type="protein sequence ID" value="OGZ75227.1"/>
    <property type="molecule type" value="Genomic_DNA"/>
</dbReference>
<dbReference type="Proteomes" id="UP000178632">
    <property type="component" value="Unassembled WGS sequence"/>
</dbReference>
<evidence type="ECO:0000313" key="4">
    <source>
        <dbReference type="EMBL" id="OGZ75227.1"/>
    </source>
</evidence>
<dbReference type="GO" id="GO:0001522">
    <property type="term" value="P:pseudouridine synthesis"/>
    <property type="evidence" value="ECO:0007669"/>
    <property type="project" value="InterPro"/>
</dbReference>